<proteinExistence type="predicted"/>
<dbReference type="Pfam" id="PF13347">
    <property type="entry name" value="MFS_2"/>
    <property type="match status" value="1"/>
</dbReference>
<feature type="transmembrane region" description="Helical" evidence="1">
    <location>
        <begin position="352"/>
        <end position="368"/>
    </location>
</feature>
<feature type="transmembrane region" description="Helical" evidence="1">
    <location>
        <begin position="409"/>
        <end position="428"/>
    </location>
</feature>
<feature type="transmembrane region" description="Helical" evidence="1">
    <location>
        <begin position="103"/>
        <end position="121"/>
    </location>
</feature>
<name>A0AAD0AEK4_9BIFI</name>
<dbReference type="AlphaFoldDB" id="A0AAD0AEK4"/>
<dbReference type="Gene3D" id="1.20.1250.20">
    <property type="entry name" value="MFS general substrate transporter like domains"/>
    <property type="match status" value="2"/>
</dbReference>
<feature type="transmembrane region" description="Helical" evidence="1">
    <location>
        <begin position="297"/>
        <end position="316"/>
    </location>
</feature>
<feature type="transmembrane region" description="Helical" evidence="1">
    <location>
        <begin position="62"/>
        <end position="82"/>
    </location>
</feature>
<dbReference type="PANTHER" id="PTHR11328">
    <property type="entry name" value="MAJOR FACILITATOR SUPERFAMILY DOMAIN-CONTAINING PROTEIN"/>
    <property type="match status" value="1"/>
</dbReference>
<gene>
    <name evidence="2" type="ORF">BA20089_05155</name>
</gene>
<feature type="transmembrane region" description="Helical" evidence="1">
    <location>
        <begin position="35"/>
        <end position="56"/>
    </location>
</feature>
<dbReference type="PANTHER" id="PTHR11328:SF24">
    <property type="entry name" value="MAJOR FACILITATOR SUPERFAMILY (MFS) PROFILE DOMAIN-CONTAINING PROTEIN"/>
    <property type="match status" value="1"/>
</dbReference>
<organism evidence="2 3">
    <name type="scientific">Bifidobacterium asteroides DSM 20089</name>
    <dbReference type="NCBI Taxonomy" id="1437594"/>
    <lineage>
        <taxon>Bacteria</taxon>
        <taxon>Bacillati</taxon>
        <taxon>Actinomycetota</taxon>
        <taxon>Actinomycetes</taxon>
        <taxon>Bifidobacteriales</taxon>
        <taxon>Bifidobacteriaceae</taxon>
        <taxon>Bifidobacterium</taxon>
    </lineage>
</organism>
<feature type="transmembrane region" description="Helical" evidence="1">
    <location>
        <begin position="167"/>
        <end position="186"/>
    </location>
</feature>
<feature type="transmembrane region" description="Helical" evidence="1">
    <location>
        <begin position="198"/>
        <end position="218"/>
    </location>
</feature>
<feature type="transmembrane region" description="Helical" evidence="1">
    <location>
        <begin position="263"/>
        <end position="285"/>
    </location>
</feature>
<feature type="transmembrane region" description="Helical" evidence="1">
    <location>
        <begin position="440"/>
        <end position="461"/>
    </location>
</feature>
<keyword evidence="1" id="KW-1133">Transmembrane helix</keyword>
<keyword evidence="1" id="KW-0812">Transmembrane</keyword>
<protein>
    <submittedName>
        <fullName evidence="2">MFS transporter</fullName>
    </submittedName>
</protein>
<dbReference type="GO" id="GO:0008643">
    <property type="term" value="P:carbohydrate transport"/>
    <property type="evidence" value="ECO:0007669"/>
    <property type="project" value="InterPro"/>
</dbReference>
<dbReference type="RefSeq" id="WP_015022183.1">
    <property type="nucleotide sequence ID" value="NZ_CP017696.1"/>
</dbReference>
<dbReference type="InterPro" id="IPR036259">
    <property type="entry name" value="MFS_trans_sf"/>
</dbReference>
<dbReference type="GO" id="GO:0005886">
    <property type="term" value="C:plasma membrane"/>
    <property type="evidence" value="ECO:0007669"/>
    <property type="project" value="TreeGrafter"/>
</dbReference>
<dbReference type="CDD" id="cd17332">
    <property type="entry name" value="MFS_MelB_like"/>
    <property type="match status" value="1"/>
</dbReference>
<accession>A0AAD0AEK4</accession>
<keyword evidence="1" id="KW-0472">Membrane</keyword>
<dbReference type="SUPFAM" id="SSF103473">
    <property type="entry name" value="MFS general substrate transporter"/>
    <property type="match status" value="1"/>
</dbReference>
<dbReference type="InterPro" id="IPR039672">
    <property type="entry name" value="MFS_2"/>
</dbReference>
<evidence type="ECO:0000256" key="1">
    <source>
        <dbReference type="SAM" id="Phobius"/>
    </source>
</evidence>
<evidence type="ECO:0000313" key="2">
    <source>
        <dbReference type="EMBL" id="ATO41581.1"/>
    </source>
</evidence>
<dbReference type="EMBL" id="CP017696">
    <property type="protein sequence ID" value="ATO41581.1"/>
    <property type="molecule type" value="Genomic_DNA"/>
</dbReference>
<dbReference type="GO" id="GO:0015293">
    <property type="term" value="F:symporter activity"/>
    <property type="evidence" value="ECO:0007669"/>
    <property type="project" value="InterPro"/>
</dbReference>
<evidence type="ECO:0000313" key="3">
    <source>
        <dbReference type="Proteomes" id="UP000224056"/>
    </source>
</evidence>
<sequence length="514" mass="56738">MTNKTKSASKSPKRWVYTPKKITFLRSLGYGLNDLNGSAWGTLVGSYLMVFLTTYANLNAGLVGTMLLILKLLDMAICGILGGISDHLFSTWVGRKLGRRHTLFLFGAILTAICFPLLFTIHPGSYIWYFVVLLLLETAQDFDNIAYETLATEMTDNADERVKLSSVRMFISAFGTFAVTGLPAVLLKALGENSGSAYTISGIIFGIALAAGTLVTYFSTWEFSPEHVQEFEANHKQDKHKGLGEVANDYLQVLKTKACRRTVVIYFVSYFGKDCFNTAFFYYAIFLIGMSQANAQAASSLSILGMLVVPVATFFMQRKGPKPLWTTAFGLQLFVLATYAIVYFSGITLNPTFMFVLVFLLSAIWQIGRQTAEYTVWNVIPLVPDVDTMVSGKLRAGAFAAVQTFTRKVTGALGSALIGWILTLSGFNQHASVQSGSAKMGIMVAFALVPIVCFIYSLYLARTFNLDQHSHKIIKDEINRLQAGGSKADVDPDTKRVVEDLTGYRYEDVWKTGQ</sequence>
<dbReference type="GeneID" id="93050760"/>
<feature type="transmembrane region" description="Helical" evidence="1">
    <location>
        <begin position="328"/>
        <end position="346"/>
    </location>
</feature>
<reference evidence="2 3" key="1">
    <citation type="submission" date="2016-10" db="EMBL/GenBank/DDBJ databases">
        <title>The whole genome sequencing and assembly of B. asteroides DSM 20089 strain.</title>
        <authorList>
            <person name="Lee Y.-J."/>
            <person name="Park M.-K."/>
            <person name="Yi H."/>
            <person name="Bahn Y.-S."/>
            <person name="Kim J.F."/>
            <person name="Lee D.-W."/>
        </authorList>
    </citation>
    <scope>NUCLEOTIDE SEQUENCE [LARGE SCALE GENOMIC DNA]</scope>
    <source>
        <strain evidence="2 3">DSM 20089</strain>
    </source>
</reference>
<dbReference type="Proteomes" id="UP000224056">
    <property type="component" value="Chromosome"/>
</dbReference>